<evidence type="ECO:0000256" key="1">
    <source>
        <dbReference type="SAM" id="Phobius"/>
    </source>
</evidence>
<dbReference type="AlphaFoldDB" id="A0A2H3BLD2"/>
<keyword evidence="1" id="KW-1133">Transmembrane helix</keyword>
<protein>
    <submittedName>
        <fullName evidence="2">Uncharacterized protein</fullName>
    </submittedName>
</protein>
<keyword evidence="1" id="KW-0472">Membrane</keyword>
<feature type="transmembrane region" description="Helical" evidence="1">
    <location>
        <begin position="15"/>
        <end position="36"/>
    </location>
</feature>
<name>A0A2H3BLD2_9AGAR</name>
<keyword evidence="3" id="KW-1185">Reference proteome</keyword>
<reference evidence="3" key="1">
    <citation type="journal article" date="2017" name="Nat. Ecol. Evol.">
        <title>Genome expansion and lineage-specific genetic innovations in the forest pathogenic fungi Armillaria.</title>
        <authorList>
            <person name="Sipos G."/>
            <person name="Prasanna A.N."/>
            <person name="Walter M.C."/>
            <person name="O'Connor E."/>
            <person name="Balint B."/>
            <person name="Krizsan K."/>
            <person name="Kiss B."/>
            <person name="Hess J."/>
            <person name="Varga T."/>
            <person name="Slot J."/>
            <person name="Riley R."/>
            <person name="Boka B."/>
            <person name="Rigling D."/>
            <person name="Barry K."/>
            <person name="Lee J."/>
            <person name="Mihaltcheva S."/>
            <person name="LaButti K."/>
            <person name="Lipzen A."/>
            <person name="Waldron R."/>
            <person name="Moloney N.M."/>
            <person name="Sperisen C."/>
            <person name="Kredics L."/>
            <person name="Vagvoelgyi C."/>
            <person name="Patrignani A."/>
            <person name="Fitzpatrick D."/>
            <person name="Nagy I."/>
            <person name="Doyle S."/>
            <person name="Anderson J.B."/>
            <person name="Grigoriev I.V."/>
            <person name="Gueldener U."/>
            <person name="Muensterkoetter M."/>
            <person name="Nagy L.G."/>
        </authorList>
    </citation>
    <scope>NUCLEOTIDE SEQUENCE [LARGE SCALE GENOMIC DNA]</scope>
    <source>
        <strain evidence="3">28-4</strain>
    </source>
</reference>
<gene>
    <name evidence="2" type="ORF">ARMSODRAFT_954495</name>
</gene>
<dbReference type="Proteomes" id="UP000218334">
    <property type="component" value="Unassembled WGS sequence"/>
</dbReference>
<keyword evidence="1" id="KW-0812">Transmembrane</keyword>
<evidence type="ECO:0000313" key="3">
    <source>
        <dbReference type="Proteomes" id="UP000218334"/>
    </source>
</evidence>
<proteinExistence type="predicted"/>
<organism evidence="2 3">
    <name type="scientific">Armillaria solidipes</name>
    <dbReference type="NCBI Taxonomy" id="1076256"/>
    <lineage>
        <taxon>Eukaryota</taxon>
        <taxon>Fungi</taxon>
        <taxon>Dikarya</taxon>
        <taxon>Basidiomycota</taxon>
        <taxon>Agaricomycotina</taxon>
        <taxon>Agaricomycetes</taxon>
        <taxon>Agaricomycetidae</taxon>
        <taxon>Agaricales</taxon>
        <taxon>Marasmiineae</taxon>
        <taxon>Physalacriaceae</taxon>
        <taxon>Armillaria</taxon>
    </lineage>
</organism>
<sequence>MNPLNLVHTYLNLTFEFYIFCALPMGTNLCYIGIYLNDSAYDTLSHTHWKLRRPQ</sequence>
<dbReference type="EMBL" id="KZ293423">
    <property type="protein sequence ID" value="PBK71669.1"/>
    <property type="molecule type" value="Genomic_DNA"/>
</dbReference>
<evidence type="ECO:0000313" key="2">
    <source>
        <dbReference type="EMBL" id="PBK71669.1"/>
    </source>
</evidence>
<accession>A0A2H3BLD2</accession>